<dbReference type="SUPFAM" id="SSF55811">
    <property type="entry name" value="Nudix"/>
    <property type="match status" value="1"/>
</dbReference>
<evidence type="ECO:0000256" key="6">
    <source>
        <dbReference type="HAMAP-Rule" id="MF_00073"/>
    </source>
</evidence>
<dbReference type="GO" id="GO:0006353">
    <property type="term" value="P:DNA-templated transcription termination"/>
    <property type="evidence" value="ECO:0007669"/>
    <property type="project" value="UniProtKB-UniRule"/>
</dbReference>
<feature type="domain" description="Nudix hydrolase" evidence="8">
    <location>
        <begin position="174"/>
        <end position="310"/>
    </location>
</feature>
<gene>
    <name evidence="6 9" type="primary">nusB</name>
    <name evidence="9" type="ORF">COV10_00195</name>
</gene>
<evidence type="ECO:0000256" key="7">
    <source>
        <dbReference type="SAM" id="MobiDB-lite"/>
    </source>
</evidence>
<feature type="region of interest" description="Disordered" evidence="7">
    <location>
        <begin position="138"/>
        <end position="166"/>
    </location>
</feature>
<keyword evidence="3 6" id="KW-0694">RNA-binding</keyword>
<dbReference type="InterPro" id="IPR035926">
    <property type="entry name" value="NusB-like_sf"/>
</dbReference>
<dbReference type="PANTHER" id="PTHR11078:SF3">
    <property type="entry name" value="ANTITERMINATION NUSB DOMAIN-CONTAINING PROTEIN"/>
    <property type="match status" value="1"/>
</dbReference>
<dbReference type="InterPro" id="IPR015797">
    <property type="entry name" value="NUDIX_hydrolase-like_dom_sf"/>
</dbReference>
<name>A0A2H0RFL3_9BACT</name>
<evidence type="ECO:0000259" key="8">
    <source>
        <dbReference type="PROSITE" id="PS51462"/>
    </source>
</evidence>
<keyword evidence="5 6" id="KW-0804">Transcription</keyword>
<evidence type="ECO:0000256" key="5">
    <source>
        <dbReference type="ARBA" id="ARBA00023163"/>
    </source>
</evidence>
<dbReference type="EMBL" id="PCYI01000001">
    <property type="protein sequence ID" value="PIR45293.1"/>
    <property type="molecule type" value="Genomic_DNA"/>
</dbReference>
<dbReference type="Gene3D" id="1.10.940.10">
    <property type="entry name" value="NusB-like"/>
    <property type="match status" value="1"/>
</dbReference>
<dbReference type="GO" id="GO:0005829">
    <property type="term" value="C:cytosol"/>
    <property type="evidence" value="ECO:0007669"/>
    <property type="project" value="TreeGrafter"/>
</dbReference>
<keyword evidence="4 6" id="KW-0805">Transcription regulation</keyword>
<organism evidence="9 10">
    <name type="scientific">Candidatus Vogelbacteria bacterium CG10_big_fil_rev_8_21_14_0_10_51_16</name>
    <dbReference type="NCBI Taxonomy" id="1975045"/>
    <lineage>
        <taxon>Bacteria</taxon>
        <taxon>Candidatus Vogeliibacteriota</taxon>
    </lineage>
</organism>
<comment type="caution">
    <text evidence="9">The sequence shown here is derived from an EMBL/GenBank/DDBJ whole genome shotgun (WGS) entry which is preliminary data.</text>
</comment>
<evidence type="ECO:0000256" key="4">
    <source>
        <dbReference type="ARBA" id="ARBA00023015"/>
    </source>
</evidence>
<dbReference type="NCBIfam" id="TIGR01951">
    <property type="entry name" value="nusB"/>
    <property type="match status" value="1"/>
</dbReference>
<comment type="function">
    <text evidence="6">Involved in transcription antitermination. Required for transcription of ribosomal RNA (rRNA) genes. Binds specifically to the boxA antiterminator sequence of the ribosomal RNA (rrn) operons.</text>
</comment>
<dbReference type="Pfam" id="PF01029">
    <property type="entry name" value="NusB"/>
    <property type="match status" value="1"/>
</dbReference>
<evidence type="ECO:0000256" key="1">
    <source>
        <dbReference type="ARBA" id="ARBA00005952"/>
    </source>
</evidence>
<dbReference type="AlphaFoldDB" id="A0A2H0RFL3"/>
<dbReference type="PANTHER" id="PTHR11078">
    <property type="entry name" value="N UTILIZATION SUBSTANCE PROTEIN B-RELATED"/>
    <property type="match status" value="1"/>
</dbReference>
<evidence type="ECO:0000256" key="2">
    <source>
        <dbReference type="ARBA" id="ARBA00022814"/>
    </source>
</evidence>
<dbReference type="PROSITE" id="PS51462">
    <property type="entry name" value="NUDIX"/>
    <property type="match status" value="1"/>
</dbReference>
<dbReference type="GO" id="GO:0003723">
    <property type="term" value="F:RNA binding"/>
    <property type="evidence" value="ECO:0007669"/>
    <property type="project" value="UniProtKB-UniRule"/>
</dbReference>
<evidence type="ECO:0000256" key="3">
    <source>
        <dbReference type="ARBA" id="ARBA00022884"/>
    </source>
</evidence>
<dbReference type="InterPro" id="IPR006027">
    <property type="entry name" value="NusB_RsmB_TIM44"/>
</dbReference>
<evidence type="ECO:0000313" key="10">
    <source>
        <dbReference type="Proteomes" id="UP000228767"/>
    </source>
</evidence>
<dbReference type="Proteomes" id="UP000228767">
    <property type="component" value="Unassembled WGS sequence"/>
</dbReference>
<dbReference type="Pfam" id="PF00293">
    <property type="entry name" value="NUDIX"/>
    <property type="match status" value="1"/>
</dbReference>
<dbReference type="GO" id="GO:0031564">
    <property type="term" value="P:transcription antitermination"/>
    <property type="evidence" value="ECO:0007669"/>
    <property type="project" value="UniProtKB-KW"/>
</dbReference>
<dbReference type="HAMAP" id="MF_00073">
    <property type="entry name" value="NusB"/>
    <property type="match status" value="1"/>
</dbReference>
<dbReference type="InterPro" id="IPR000086">
    <property type="entry name" value="NUDIX_hydrolase_dom"/>
</dbReference>
<proteinExistence type="inferred from homology"/>
<dbReference type="InterPro" id="IPR011605">
    <property type="entry name" value="NusB_fam"/>
</dbReference>
<comment type="similarity">
    <text evidence="1 6">Belongs to the NusB family.</text>
</comment>
<protein>
    <recommendedName>
        <fullName evidence="6">Transcription antitermination protein NusB</fullName>
    </recommendedName>
    <alternativeName>
        <fullName evidence="6">Antitermination factor NusB</fullName>
    </alternativeName>
</protein>
<dbReference type="Gene3D" id="3.90.79.10">
    <property type="entry name" value="Nucleoside Triphosphate Pyrophosphohydrolase"/>
    <property type="match status" value="1"/>
</dbReference>
<sequence>MANRHLSRSIVMQSLFERDFNDIPATEMGKIIDRNIAEFAPGLNDRSFVETLTQTILEKQSVLDDVIMKAAPEWPIDKISIVDRNILRIGLYELLFTSKKEVPSRVAINEAIELAKTFGGESSGRFVNGVLGTVYREMGGPEAEPEEDRVAKKKKKPGQNKPSDFSENELKEMLIEKVAGGVVYAREGESVSLAFVHDIFGYWTLSKGHVQEGEEPEGAAVRKAKEEMGLAVESDGITLGTNEYIANDPKVGKVRRQVMYFLLKAKVKNELHVDSSGLDDARWFELDEVESLKIYDDVLPIITKAITFIYQQS</sequence>
<dbReference type="SUPFAM" id="SSF48013">
    <property type="entry name" value="NusB-like"/>
    <property type="match status" value="1"/>
</dbReference>
<accession>A0A2H0RFL3</accession>
<reference evidence="9 10" key="1">
    <citation type="submission" date="2017-09" db="EMBL/GenBank/DDBJ databases">
        <title>Depth-based differentiation of microbial function through sediment-hosted aquifers and enrichment of novel symbionts in the deep terrestrial subsurface.</title>
        <authorList>
            <person name="Probst A.J."/>
            <person name="Ladd B."/>
            <person name="Jarett J.K."/>
            <person name="Geller-Mcgrath D.E."/>
            <person name="Sieber C.M."/>
            <person name="Emerson J.B."/>
            <person name="Anantharaman K."/>
            <person name="Thomas B.C."/>
            <person name="Malmstrom R."/>
            <person name="Stieglmeier M."/>
            <person name="Klingl A."/>
            <person name="Woyke T."/>
            <person name="Ryan C.M."/>
            <person name="Banfield J.F."/>
        </authorList>
    </citation>
    <scope>NUCLEOTIDE SEQUENCE [LARGE SCALE GENOMIC DNA]</scope>
    <source>
        <strain evidence="9">CG10_big_fil_rev_8_21_14_0_10_51_16</strain>
    </source>
</reference>
<keyword evidence="2 6" id="KW-0889">Transcription antitermination</keyword>
<evidence type="ECO:0000313" key="9">
    <source>
        <dbReference type="EMBL" id="PIR45293.1"/>
    </source>
</evidence>